<sequence>MKLLREHRTGLRGSPYGCTAALLDPPCVRSLRFLHGFSRLADQDISNS</sequence>
<comment type="caution">
    <text evidence="1">The sequence shown here is derived from an EMBL/GenBank/DDBJ whole genome shotgun (WGS) entry which is preliminary data.</text>
</comment>
<keyword evidence="2" id="KW-1185">Reference proteome</keyword>
<accession>A0ABW7FKF3</accession>
<evidence type="ECO:0000313" key="2">
    <source>
        <dbReference type="Proteomes" id="UP001606301"/>
    </source>
</evidence>
<dbReference type="RefSeq" id="WP_394398429.1">
    <property type="nucleotide sequence ID" value="NZ_JBIGHW010000007.1"/>
</dbReference>
<name>A0ABW7FKF3_9BURK</name>
<evidence type="ECO:0000313" key="1">
    <source>
        <dbReference type="EMBL" id="MFG6441810.1"/>
    </source>
</evidence>
<reference evidence="1 2" key="1">
    <citation type="submission" date="2024-08" db="EMBL/GenBank/DDBJ databases">
        <authorList>
            <person name="Lu H."/>
        </authorList>
    </citation>
    <scope>NUCLEOTIDE SEQUENCE [LARGE SCALE GENOMIC DNA]</scope>
    <source>
        <strain evidence="1 2">LKC17W</strain>
    </source>
</reference>
<proteinExistence type="predicted"/>
<organism evidence="1 2">
    <name type="scientific">Pelomonas margarita</name>
    <dbReference type="NCBI Taxonomy" id="3299031"/>
    <lineage>
        <taxon>Bacteria</taxon>
        <taxon>Pseudomonadati</taxon>
        <taxon>Pseudomonadota</taxon>
        <taxon>Betaproteobacteria</taxon>
        <taxon>Burkholderiales</taxon>
        <taxon>Sphaerotilaceae</taxon>
        <taxon>Roseateles</taxon>
    </lineage>
</organism>
<dbReference type="Proteomes" id="UP001606301">
    <property type="component" value="Unassembled WGS sequence"/>
</dbReference>
<dbReference type="EMBL" id="JBIGHW010000007">
    <property type="protein sequence ID" value="MFG6441810.1"/>
    <property type="molecule type" value="Genomic_DNA"/>
</dbReference>
<protein>
    <submittedName>
        <fullName evidence="1">Uncharacterized protein</fullName>
    </submittedName>
</protein>
<gene>
    <name evidence="1" type="ORF">ACG0Z3_14090</name>
</gene>